<evidence type="ECO:0000313" key="5">
    <source>
        <dbReference type="Proteomes" id="UP000249091"/>
    </source>
</evidence>
<keyword evidence="2" id="KW-0732">Signal</keyword>
<keyword evidence="4" id="KW-0449">Lipoprotein</keyword>
<reference evidence="4 5" key="1">
    <citation type="submission" date="2018-06" db="EMBL/GenBank/DDBJ databases">
        <authorList>
            <consortium name="Pathogen Informatics"/>
            <person name="Doyle S."/>
        </authorList>
    </citation>
    <scope>NUCLEOTIDE SEQUENCE [LARGE SCALE GENOMIC DNA]</scope>
    <source>
        <strain evidence="4 5">NCTC10994</strain>
    </source>
</reference>
<evidence type="ECO:0000259" key="3">
    <source>
        <dbReference type="Pfam" id="PF05305"/>
    </source>
</evidence>
<accession>A0A2X4U3G4</accession>
<protein>
    <submittedName>
        <fullName evidence="4">Lipoprotein</fullName>
    </submittedName>
</protein>
<dbReference type="AlphaFoldDB" id="A0A2X4U3G4"/>
<evidence type="ECO:0000256" key="2">
    <source>
        <dbReference type="SAM" id="SignalP"/>
    </source>
</evidence>
<sequence>MPARTRSRSTRVFGALAAAMAATAVLSACGSDDSTATSTPATTTSVTTSTSTTSAADDTDATTSDETTASSSAADGEQSAPPAAAEPAPGGGAAAPNAKGEEFLAALRAEGVEPSDDAGAISIADYICSAQTQGGSPSEVKTFVTALVGSESVTSGGDITEEQAAATADTYIAVAGDTYCS</sequence>
<gene>
    <name evidence="4" type="ORF">NCTC10994_02465</name>
</gene>
<keyword evidence="5" id="KW-1185">Reference proteome</keyword>
<feature type="signal peptide" evidence="2">
    <location>
        <begin position="1"/>
        <end position="30"/>
    </location>
</feature>
<dbReference type="EMBL" id="LS483468">
    <property type="protein sequence ID" value="SQI33159.1"/>
    <property type="molecule type" value="Genomic_DNA"/>
</dbReference>
<feature type="chain" id="PRO_5039604356" evidence="2">
    <location>
        <begin position="31"/>
        <end position="181"/>
    </location>
</feature>
<evidence type="ECO:0000256" key="1">
    <source>
        <dbReference type="SAM" id="MobiDB-lite"/>
    </source>
</evidence>
<organism evidence="4 5">
    <name type="scientific">Rhodococcus coprophilus</name>
    <dbReference type="NCBI Taxonomy" id="38310"/>
    <lineage>
        <taxon>Bacteria</taxon>
        <taxon>Bacillati</taxon>
        <taxon>Actinomycetota</taxon>
        <taxon>Actinomycetes</taxon>
        <taxon>Mycobacteriales</taxon>
        <taxon>Nocardiaceae</taxon>
        <taxon>Rhodococcus</taxon>
    </lineage>
</organism>
<dbReference type="PROSITE" id="PS51257">
    <property type="entry name" value="PROKAR_LIPOPROTEIN"/>
    <property type="match status" value="1"/>
</dbReference>
<dbReference type="STRING" id="1219011.GCA_001895045_02747"/>
<feature type="domain" description="DUF732" evidence="3">
    <location>
        <begin position="102"/>
        <end position="180"/>
    </location>
</feature>
<dbReference type="RefSeq" id="WP_072701349.1">
    <property type="nucleotide sequence ID" value="NZ_JAFBBL010000001.1"/>
</dbReference>
<dbReference type="KEGG" id="rcr:NCTC10994_02465"/>
<proteinExistence type="predicted"/>
<dbReference type="Proteomes" id="UP000249091">
    <property type="component" value="Chromosome 1"/>
</dbReference>
<evidence type="ECO:0000313" key="4">
    <source>
        <dbReference type="EMBL" id="SQI33159.1"/>
    </source>
</evidence>
<name>A0A2X4U3G4_9NOCA</name>
<dbReference type="Pfam" id="PF05305">
    <property type="entry name" value="DUF732"/>
    <property type="match status" value="1"/>
</dbReference>
<dbReference type="InterPro" id="IPR007969">
    <property type="entry name" value="DUF732"/>
</dbReference>
<feature type="region of interest" description="Disordered" evidence="1">
    <location>
        <begin position="27"/>
        <end position="97"/>
    </location>
</feature>